<evidence type="ECO:0000313" key="13">
    <source>
        <dbReference type="EMBL" id="OJJ98695.1"/>
    </source>
</evidence>
<dbReference type="Gene3D" id="3.40.50.620">
    <property type="entry name" value="HUPs"/>
    <property type="match status" value="1"/>
</dbReference>
<accession>A0A1L9WR78</accession>
<comment type="pathway">
    <text evidence="1">Cofactor biosynthesis; (R)-pantothenate biosynthesis; (R)-pantothenate from (R)-pantoate and beta-alanine: step 1/1.</text>
</comment>
<evidence type="ECO:0000256" key="8">
    <source>
        <dbReference type="ARBA" id="ARBA00022840"/>
    </source>
</evidence>
<dbReference type="FunFam" id="3.40.50.620:FF:000013">
    <property type="entry name" value="Pantothenate synthetase"/>
    <property type="match status" value="1"/>
</dbReference>
<dbReference type="Pfam" id="PF02569">
    <property type="entry name" value="Pantoate_ligase"/>
    <property type="match status" value="1"/>
</dbReference>
<dbReference type="GO" id="GO:0005524">
    <property type="term" value="F:ATP binding"/>
    <property type="evidence" value="ECO:0007669"/>
    <property type="project" value="UniProtKB-KW"/>
</dbReference>
<evidence type="ECO:0000256" key="2">
    <source>
        <dbReference type="ARBA" id="ARBA00009256"/>
    </source>
</evidence>
<sequence length="386" mass="42400">MFTLRRQFSTAATRLKPTTSSTMTTPAPPKKQHTFQVFRDVPPLRALRREILLSNRTVGLVPTMGALHEGHLSLIRQAAAENTDVIVSIFVNPTQFGVNEDLSSYPRTWDSDVAKLEALNAELAQTTQTTTTNNNNNNNNNASPKQGRITAILAPTAQVMYPSLPPTSEIDGDGSFVTITPIARKLEGAARPVFFRGVATVCMKLFNIVGAERAYFGQKDVQQTVVIRRMVKDFHVDTEIKIGATVREADGLAMSSRNVYLGSRRRSVGLVLYRALKAAEERYTGGQKVQRREILEAAEEVTAQVLREQEALAPKQRARFEVDYISLADPETLEELEVVDPEKGAILSGAIKMAPLEETAPGEDCGLGEGKVPVRLIDNLIFAPQA</sequence>
<dbReference type="UniPathway" id="UPA00028">
    <property type="reaction ID" value="UER00005"/>
</dbReference>
<dbReference type="EC" id="6.3.2.1" evidence="3"/>
<dbReference type="RefSeq" id="XP_020055035.1">
    <property type="nucleotide sequence ID" value="XM_020198242.1"/>
</dbReference>
<proteinExistence type="inferred from homology"/>
<dbReference type="CDD" id="cd00560">
    <property type="entry name" value="PanC"/>
    <property type="match status" value="1"/>
</dbReference>
<dbReference type="InterPro" id="IPR014729">
    <property type="entry name" value="Rossmann-like_a/b/a_fold"/>
</dbReference>
<keyword evidence="6" id="KW-0566">Pantothenate biosynthesis</keyword>
<evidence type="ECO:0000256" key="4">
    <source>
        <dbReference type="ARBA" id="ARBA00015647"/>
    </source>
</evidence>
<evidence type="ECO:0000256" key="9">
    <source>
        <dbReference type="ARBA" id="ARBA00029902"/>
    </source>
</evidence>
<evidence type="ECO:0000256" key="3">
    <source>
        <dbReference type="ARBA" id="ARBA00012219"/>
    </source>
</evidence>
<evidence type="ECO:0000256" key="11">
    <source>
        <dbReference type="ARBA" id="ARBA00048258"/>
    </source>
</evidence>
<dbReference type="VEuPathDB" id="FungiDB:ASPACDRAFT_1881505"/>
<protein>
    <recommendedName>
        <fullName evidence="4">Pantoate--beta-alanine ligase</fullName>
        <ecNumber evidence="3">6.3.2.1</ecNumber>
    </recommendedName>
    <alternativeName>
        <fullName evidence="10">Pantoate-activating enzyme</fullName>
    </alternativeName>
    <alternativeName>
        <fullName evidence="9">Pantothenate synthetase</fullName>
    </alternativeName>
</protein>
<dbReference type="AlphaFoldDB" id="A0A1L9WR78"/>
<comment type="similarity">
    <text evidence="2">Belongs to the pantothenate synthetase family.</text>
</comment>
<dbReference type="InterPro" id="IPR042176">
    <property type="entry name" value="Pantoate_ligase_C"/>
</dbReference>
<reference evidence="14" key="1">
    <citation type="journal article" date="2017" name="Genome Biol.">
        <title>Comparative genomics reveals high biological diversity and specific adaptations in the industrially and medically important fungal genus Aspergillus.</title>
        <authorList>
            <person name="de Vries R.P."/>
            <person name="Riley R."/>
            <person name="Wiebenga A."/>
            <person name="Aguilar-Osorio G."/>
            <person name="Amillis S."/>
            <person name="Uchima C.A."/>
            <person name="Anderluh G."/>
            <person name="Asadollahi M."/>
            <person name="Askin M."/>
            <person name="Barry K."/>
            <person name="Battaglia E."/>
            <person name="Bayram O."/>
            <person name="Benocci T."/>
            <person name="Braus-Stromeyer S.A."/>
            <person name="Caldana C."/>
            <person name="Canovas D."/>
            <person name="Cerqueira G.C."/>
            <person name="Chen F."/>
            <person name="Chen W."/>
            <person name="Choi C."/>
            <person name="Clum A."/>
            <person name="Dos Santos R.A."/>
            <person name="Damasio A.R."/>
            <person name="Diallinas G."/>
            <person name="Emri T."/>
            <person name="Fekete E."/>
            <person name="Flipphi M."/>
            <person name="Freyberg S."/>
            <person name="Gallo A."/>
            <person name="Gournas C."/>
            <person name="Habgood R."/>
            <person name="Hainaut M."/>
            <person name="Harispe M.L."/>
            <person name="Henrissat B."/>
            <person name="Hilden K.S."/>
            <person name="Hope R."/>
            <person name="Hossain A."/>
            <person name="Karabika E."/>
            <person name="Karaffa L."/>
            <person name="Karanyi Z."/>
            <person name="Krasevec N."/>
            <person name="Kuo A."/>
            <person name="Kusch H."/>
            <person name="LaButti K."/>
            <person name="Lagendijk E.L."/>
            <person name="Lapidus A."/>
            <person name="Levasseur A."/>
            <person name="Lindquist E."/>
            <person name="Lipzen A."/>
            <person name="Logrieco A.F."/>
            <person name="MacCabe A."/>
            <person name="Maekelae M.R."/>
            <person name="Malavazi I."/>
            <person name="Melin P."/>
            <person name="Meyer V."/>
            <person name="Mielnichuk N."/>
            <person name="Miskei M."/>
            <person name="Molnar A.P."/>
            <person name="Mule G."/>
            <person name="Ngan C.Y."/>
            <person name="Orejas M."/>
            <person name="Orosz E."/>
            <person name="Ouedraogo J.P."/>
            <person name="Overkamp K.M."/>
            <person name="Park H.-S."/>
            <person name="Perrone G."/>
            <person name="Piumi F."/>
            <person name="Punt P.J."/>
            <person name="Ram A.F."/>
            <person name="Ramon A."/>
            <person name="Rauscher S."/>
            <person name="Record E."/>
            <person name="Riano-Pachon D.M."/>
            <person name="Robert V."/>
            <person name="Roehrig J."/>
            <person name="Ruller R."/>
            <person name="Salamov A."/>
            <person name="Salih N.S."/>
            <person name="Samson R.A."/>
            <person name="Sandor E."/>
            <person name="Sanguinetti M."/>
            <person name="Schuetze T."/>
            <person name="Sepcic K."/>
            <person name="Shelest E."/>
            <person name="Sherlock G."/>
            <person name="Sophianopoulou V."/>
            <person name="Squina F.M."/>
            <person name="Sun H."/>
            <person name="Susca A."/>
            <person name="Todd R.B."/>
            <person name="Tsang A."/>
            <person name="Unkles S.E."/>
            <person name="van de Wiele N."/>
            <person name="van Rossen-Uffink D."/>
            <person name="Oliveira J.V."/>
            <person name="Vesth T.C."/>
            <person name="Visser J."/>
            <person name="Yu J.-H."/>
            <person name="Zhou M."/>
            <person name="Andersen M.R."/>
            <person name="Archer D.B."/>
            <person name="Baker S.E."/>
            <person name="Benoit I."/>
            <person name="Brakhage A.A."/>
            <person name="Braus G.H."/>
            <person name="Fischer R."/>
            <person name="Frisvad J.C."/>
            <person name="Goldman G.H."/>
            <person name="Houbraken J."/>
            <person name="Oakley B."/>
            <person name="Pocsi I."/>
            <person name="Scazzocchio C."/>
            <person name="Seiboth B."/>
            <person name="vanKuyk P.A."/>
            <person name="Wortman J."/>
            <person name="Dyer P.S."/>
            <person name="Grigoriev I.V."/>
        </authorList>
    </citation>
    <scope>NUCLEOTIDE SEQUENCE [LARGE SCALE GENOMIC DNA]</scope>
    <source>
        <strain evidence="14">ATCC 16872 / CBS 172.66 / WB 5094</strain>
    </source>
</reference>
<dbReference type="Gene3D" id="3.30.1300.10">
    <property type="entry name" value="Pantoate-beta-alanine ligase, C-terminal domain"/>
    <property type="match status" value="1"/>
</dbReference>
<keyword evidence="14" id="KW-1185">Reference proteome</keyword>
<evidence type="ECO:0000256" key="7">
    <source>
        <dbReference type="ARBA" id="ARBA00022741"/>
    </source>
</evidence>
<dbReference type="PANTHER" id="PTHR21299:SF1">
    <property type="entry name" value="PANTOATE--BETA-ALANINE LIGASE"/>
    <property type="match status" value="1"/>
</dbReference>
<dbReference type="HAMAP" id="MF_00158">
    <property type="entry name" value="PanC"/>
    <property type="match status" value="1"/>
</dbReference>
<dbReference type="GO" id="GO:0015940">
    <property type="term" value="P:pantothenate biosynthetic process"/>
    <property type="evidence" value="ECO:0007669"/>
    <property type="project" value="UniProtKB-UniPathway"/>
</dbReference>
<dbReference type="GO" id="GO:0004592">
    <property type="term" value="F:pantoate-beta-alanine ligase activity"/>
    <property type="evidence" value="ECO:0007669"/>
    <property type="project" value="UniProtKB-EC"/>
</dbReference>
<feature type="region of interest" description="Disordered" evidence="12">
    <location>
        <begin position="13"/>
        <end position="32"/>
    </location>
</feature>
<dbReference type="FunFam" id="3.30.1300.10:FF:000002">
    <property type="entry name" value="Pantoate--beta-alanine ligase"/>
    <property type="match status" value="1"/>
</dbReference>
<name>A0A1L9WR78_ASPA1</name>
<dbReference type="GeneID" id="30972056"/>
<organism evidence="13 14">
    <name type="scientific">Aspergillus aculeatus (strain ATCC 16872 / CBS 172.66 / WB 5094)</name>
    <dbReference type="NCBI Taxonomy" id="690307"/>
    <lineage>
        <taxon>Eukaryota</taxon>
        <taxon>Fungi</taxon>
        <taxon>Dikarya</taxon>
        <taxon>Ascomycota</taxon>
        <taxon>Pezizomycotina</taxon>
        <taxon>Eurotiomycetes</taxon>
        <taxon>Eurotiomycetidae</taxon>
        <taxon>Eurotiales</taxon>
        <taxon>Aspergillaceae</taxon>
        <taxon>Aspergillus</taxon>
        <taxon>Aspergillus subgen. Circumdati</taxon>
    </lineage>
</organism>
<keyword evidence="8" id="KW-0067">ATP-binding</keyword>
<dbReference type="PANTHER" id="PTHR21299">
    <property type="entry name" value="CYTIDYLATE KINASE/PANTOATE-BETA-ALANINE LIGASE"/>
    <property type="match status" value="1"/>
</dbReference>
<evidence type="ECO:0000256" key="6">
    <source>
        <dbReference type="ARBA" id="ARBA00022655"/>
    </source>
</evidence>
<feature type="compositionally biased region" description="Low complexity" evidence="12">
    <location>
        <begin position="127"/>
        <end position="141"/>
    </location>
</feature>
<dbReference type="OMA" id="FHVDTEI"/>
<dbReference type="InterPro" id="IPR003721">
    <property type="entry name" value="Pantoate_ligase"/>
</dbReference>
<dbReference type="SUPFAM" id="SSF52374">
    <property type="entry name" value="Nucleotidylyl transferase"/>
    <property type="match status" value="1"/>
</dbReference>
<feature type="region of interest" description="Disordered" evidence="12">
    <location>
        <begin position="127"/>
        <end position="146"/>
    </location>
</feature>
<gene>
    <name evidence="13" type="ORF">ASPACDRAFT_1881505</name>
</gene>
<dbReference type="Proteomes" id="UP000184546">
    <property type="component" value="Unassembled WGS sequence"/>
</dbReference>
<evidence type="ECO:0000256" key="10">
    <source>
        <dbReference type="ARBA" id="ARBA00032806"/>
    </source>
</evidence>
<evidence type="ECO:0000256" key="5">
    <source>
        <dbReference type="ARBA" id="ARBA00022598"/>
    </source>
</evidence>
<dbReference type="STRING" id="690307.A0A1L9WR78"/>
<dbReference type="OrthoDB" id="2020436at2759"/>
<evidence type="ECO:0000256" key="12">
    <source>
        <dbReference type="SAM" id="MobiDB-lite"/>
    </source>
</evidence>
<evidence type="ECO:0000256" key="1">
    <source>
        <dbReference type="ARBA" id="ARBA00004990"/>
    </source>
</evidence>
<keyword evidence="5" id="KW-0436">Ligase</keyword>
<comment type="catalytic activity">
    <reaction evidence="11">
        <text>(R)-pantoate + beta-alanine + ATP = (R)-pantothenate + AMP + diphosphate + H(+)</text>
        <dbReference type="Rhea" id="RHEA:10912"/>
        <dbReference type="ChEBI" id="CHEBI:15378"/>
        <dbReference type="ChEBI" id="CHEBI:15980"/>
        <dbReference type="ChEBI" id="CHEBI:29032"/>
        <dbReference type="ChEBI" id="CHEBI:30616"/>
        <dbReference type="ChEBI" id="CHEBI:33019"/>
        <dbReference type="ChEBI" id="CHEBI:57966"/>
        <dbReference type="ChEBI" id="CHEBI:456215"/>
        <dbReference type="EC" id="6.3.2.1"/>
    </reaction>
</comment>
<evidence type="ECO:0000313" key="14">
    <source>
        <dbReference type="Proteomes" id="UP000184546"/>
    </source>
</evidence>
<keyword evidence="7" id="KW-0547">Nucleotide-binding</keyword>
<dbReference type="EMBL" id="KV878979">
    <property type="protein sequence ID" value="OJJ98695.1"/>
    <property type="molecule type" value="Genomic_DNA"/>
</dbReference>